<feature type="transmembrane region" description="Helical" evidence="1">
    <location>
        <begin position="20"/>
        <end position="42"/>
    </location>
</feature>
<dbReference type="Proteomes" id="UP001178507">
    <property type="component" value="Unassembled WGS sequence"/>
</dbReference>
<feature type="transmembrane region" description="Helical" evidence="1">
    <location>
        <begin position="197"/>
        <end position="219"/>
    </location>
</feature>
<dbReference type="AlphaFoldDB" id="A0AA36I4Y0"/>
<keyword evidence="1" id="KW-0812">Transmembrane</keyword>
<protein>
    <submittedName>
        <fullName evidence="2">Uncharacterized protein</fullName>
    </submittedName>
</protein>
<evidence type="ECO:0000256" key="1">
    <source>
        <dbReference type="SAM" id="Phobius"/>
    </source>
</evidence>
<evidence type="ECO:0000313" key="3">
    <source>
        <dbReference type="Proteomes" id="UP001178507"/>
    </source>
</evidence>
<proteinExistence type="predicted"/>
<feature type="transmembrane region" description="Helical" evidence="1">
    <location>
        <begin position="225"/>
        <end position="246"/>
    </location>
</feature>
<comment type="caution">
    <text evidence="2">The sequence shown here is derived from an EMBL/GenBank/DDBJ whole genome shotgun (WGS) entry which is preliminary data.</text>
</comment>
<accession>A0AA36I4Y0</accession>
<organism evidence="2 3">
    <name type="scientific">Effrenium voratum</name>
    <dbReference type="NCBI Taxonomy" id="2562239"/>
    <lineage>
        <taxon>Eukaryota</taxon>
        <taxon>Sar</taxon>
        <taxon>Alveolata</taxon>
        <taxon>Dinophyceae</taxon>
        <taxon>Suessiales</taxon>
        <taxon>Symbiodiniaceae</taxon>
        <taxon>Effrenium</taxon>
    </lineage>
</organism>
<feature type="transmembrane region" description="Helical" evidence="1">
    <location>
        <begin position="124"/>
        <end position="149"/>
    </location>
</feature>
<name>A0AA36I4Y0_9DINO</name>
<keyword evidence="1" id="KW-0472">Membrane</keyword>
<sequence>MAPGAEVLLPEQRVQLPRSIGHWALLPLVLLPPAAVLGFFAWGSCGSNSSLKEGQTLHVISDQQLLKKIQAGSGCDPCAAAGQAVTVVRVPESWEYVLVRLPSGEELSLAPEALGLWCGPGWQVGGLVTAVMSCASFLICGPIAALLVAGNQSLRRELQASLEAGHTEVYHLVLSGRAAEQFSRMVYGPGGTRREKILALFPWLDFGSPLVIYICIAAIPGCRLQLCITAAAMVALVLLARIGLWLHCTLRYLRRASPEQTAEISICGFPQSQRPKVCIIYDQQMLVCFNVGNLPAVLPANMISMPALSFLARMQLVACHEVRGDDTSPIIGWNLKVGYCVWSENKWVARWKAFPVDPARLHELQRWLTQHRQLFRFQGVALRSEEVIDQRQVRLPLQAEEIEDGLPEALTQTRVFTLGRCLWGPTAPSTLRLVLLSLAGEEHSLEAHAVDPVADLCFRAATRLEKQGRQVKIVLPDGRTLDSLDPKMPLQEALKEFLSAESV</sequence>
<keyword evidence="1" id="KW-1133">Transmembrane helix</keyword>
<reference evidence="2" key="1">
    <citation type="submission" date="2023-08" db="EMBL/GenBank/DDBJ databases">
        <authorList>
            <person name="Chen Y."/>
            <person name="Shah S."/>
            <person name="Dougan E. K."/>
            <person name="Thang M."/>
            <person name="Chan C."/>
        </authorList>
    </citation>
    <scope>NUCLEOTIDE SEQUENCE</scope>
</reference>
<dbReference type="EMBL" id="CAUJNA010000706">
    <property type="protein sequence ID" value="CAJ1380381.1"/>
    <property type="molecule type" value="Genomic_DNA"/>
</dbReference>
<keyword evidence="3" id="KW-1185">Reference proteome</keyword>
<gene>
    <name evidence="2" type="ORF">EVOR1521_LOCUS8335</name>
</gene>
<evidence type="ECO:0000313" key="2">
    <source>
        <dbReference type="EMBL" id="CAJ1380381.1"/>
    </source>
</evidence>